<evidence type="ECO:0000313" key="2">
    <source>
        <dbReference type="Proteomes" id="UP000594892"/>
    </source>
</evidence>
<gene>
    <name evidence="1" type="ORF">I6H06_23300</name>
</gene>
<dbReference type="EMBL" id="CP065601">
    <property type="protein sequence ID" value="QPQ92029.1"/>
    <property type="molecule type" value="Genomic_DNA"/>
</dbReference>
<dbReference type="AlphaFoldDB" id="A0AAP9Y1F6"/>
<sequence>MSFTKKRIDVTLSLGTGTFGESGASTVTLTGLRVQAMIRAVPGDSMPHAQVRIYGLSLSMMNQLTSVGLINASVRMNNTILVAAGDDEDGLASIYDGSIKESWGQFEGMPDVALNVIGVAGGAAALKPAAASSFTGPADVATIMQGFAQAMGVQFENNGVNVQLSNPYFPGTTLMQVKACARAADIYYTLDRGTLAIWPRTGARATPDIPVISPATGMVGYPTLSSNAIQATTEFNHSIIPGGYVRIQSSLTPAAGVWYVSEVIHTLESETPNGQWFTRITARPTHAS</sequence>
<name>A0AAP9Y1F6_BURGL</name>
<accession>A0AAP9Y1F6</accession>
<evidence type="ECO:0000313" key="1">
    <source>
        <dbReference type="EMBL" id="QPQ92029.1"/>
    </source>
</evidence>
<proteinExistence type="predicted"/>
<dbReference type="RefSeq" id="WP_045678857.1">
    <property type="nucleotide sequence ID" value="NZ_CP052867.1"/>
</dbReference>
<dbReference type="Pfam" id="PF22759">
    <property type="entry name" value="E217_GP41"/>
    <property type="match status" value="1"/>
</dbReference>
<dbReference type="GeneID" id="45696414"/>
<reference evidence="1 2" key="1">
    <citation type="submission" date="2020-12" db="EMBL/GenBank/DDBJ databases">
        <title>FDA dAtabase for Regulatory Grade micrObial Sequences (FDA-ARGOS): Supporting development and validation of Infectious Disease Dx tests.</title>
        <authorList>
            <person name="Minogue T."/>
            <person name="Wolcott M."/>
            <person name="Wasieloski L."/>
            <person name="Aguilar W."/>
            <person name="Moore D."/>
            <person name="Jaissle J."/>
            <person name="Tallon L."/>
            <person name="Sadzewicz L."/>
            <person name="Zhao X."/>
            <person name="Boylan J."/>
            <person name="Ott S."/>
            <person name="Bowen H."/>
            <person name="Vavikolanu K."/>
            <person name="Mehta A."/>
            <person name="Aluvathingal J."/>
            <person name="Nadendla S."/>
            <person name="Yan Y."/>
            <person name="Sichtig H."/>
        </authorList>
    </citation>
    <scope>NUCLEOTIDE SEQUENCE [LARGE SCALE GENOMIC DNA]</scope>
    <source>
        <strain evidence="1 2">FDAARGOS_949</strain>
    </source>
</reference>
<dbReference type="InterPro" id="IPR054496">
    <property type="entry name" value="E217_GP41"/>
</dbReference>
<dbReference type="Proteomes" id="UP000594892">
    <property type="component" value="Chromosome 2"/>
</dbReference>
<protein>
    <submittedName>
        <fullName evidence="1">Uncharacterized protein</fullName>
    </submittedName>
</protein>
<organism evidence="1 2">
    <name type="scientific">Burkholderia glumae</name>
    <name type="common">Pseudomonas glumae</name>
    <dbReference type="NCBI Taxonomy" id="337"/>
    <lineage>
        <taxon>Bacteria</taxon>
        <taxon>Pseudomonadati</taxon>
        <taxon>Pseudomonadota</taxon>
        <taxon>Betaproteobacteria</taxon>
        <taxon>Burkholderiales</taxon>
        <taxon>Burkholderiaceae</taxon>
        <taxon>Burkholderia</taxon>
    </lineage>
</organism>